<dbReference type="PANTHER" id="PTHR46117">
    <property type="entry name" value="FI24210P1"/>
    <property type="match status" value="1"/>
</dbReference>
<dbReference type="GO" id="GO:0005634">
    <property type="term" value="C:nucleus"/>
    <property type="evidence" value="ECO:0007669"/>
    <property type="project" value="UniProtKB-SubCell"/>
</dbReference>
<evidence type="ECO:0000259" key="7">
    <source>
        <dbReference type="PROSITE" id="PS50888"/>
    </source>
</evidence>
<feature type="compositionally biased region" description="Low complexity" evidence="6">
    <location>
        <begin position="101"/>
        <end position="111"/>
    </location>
</feature>
<dbReference type="EMBL" id="REGN01005325">
    <property type="protein sequence ID" value="RNA13811.1"/>
    <property type="molecule type" value="Genomic_DNA"/>
</dbReference>
<dbReference type="GO" id="GO:0000981">
    <property type="term" value="F:DNA-binding transcription factor activity, RNA polymerase II-specific"/>
    <property type="evidence" value="ECO:0007669"/>
    <property type="project" value="TreeGrafter"/>
</dbReference>
<feature type="compositionally biased region" description="Basic and acidic residues" evidence="6">
    <location>
        <begin position="115"/>
        <end position="129"/>
    </location>
</feature>
<dbReference type="InterPro" id="IPR036638">
    <property type="entry name" value="HLH_DNA-bd_sf"/>
</dbReference>
<keyword evidence="5" id="KW-0175">Coiled coil</keyword>
<evidence type="ECO:0000313" key="9">
    <source>
        <dbReference type="Proteomes" id="UP000276133"/>
    </source>
</evidence>
<dbReference type="Pfam" id="PF00010">
    <property type="entry name" value="HLH"/>
    <property type="match status" value="1"/>
</dbReference>
<name>A0A3M7QRV9_BRAPC</name>
<evidence type="ECO:0000256" key="6">
    <source>
        <dbReference type="SAM" id="MobiDB-lite"/>
    </source>
</evidence>
<comment type="subcellular location">
    <subcellularLocation>
        <location evidence="1">Nucleus</location>
    </subcellularLocation>
</comment>
<evidence type="ECO:0000256" key="2">
    <source>
        <dbReference type="ARBA" id="ARBA00023015"/>
    </source>
</evidence>
<sequence>MRINYEKENFIDLLLKQLNELIVFVKMNGINVDIKSIDSMEPEKNVCLSTKSTDHSNSKPESPPSLVSSSSQSDKSPNLFTITLQNITEPNQDLTEANSTFFSSQVSSTTSLPKGFKDERRRSNHNEVERRRRDNINKWIVELSKIIPECCTDQSKHGQSKSGILEKTVQYLVNVKEENEILSSRIRNFEDIESENEILKRKLDDYIKENEEFKKKLQKKIIEMINSMVSLVISDQIGSSLLDEKSLSLKKCGRLKEPNDLI</sequence>
<feature type="coiled-coil region" evidence="5">
    <location>
        <begin position="172"/>
        <end position="223"/>
    </location>
</feature>
<dbReference type="GO" id="GO:0046983">
    <property type="term" value="F:protein dimerization activity"/>
    <property type="evidence" value="ECO:0007669"/>
    <property type="project" value="InterPro"/>
</dbReference>
<protein>
    <submittedName>
        <fullName evidence="8">Upstream stimulatory factor 2 isoform X2</fullName>
    </submittedName>
</protein>
<dbReference type="InterPro" id="IPR051732">
    <property type="entry name" value="USF"/>
</dbReference>
<dbReference type="Gene3D" id="4.10.280.10">
    <property type="entry name" value="Helix-loop-helix DNA-binding domain"/>
    <property type="match status" value="1"/>
</dbReference>
<dbReference type="SUPFAM" id="SSF47459">
    <property type="entry name" value="HLH, helix-loop-helix DNA-binding domain"/>
    <property type="match status" value="1"/>
</dbReference>
<feature type="compositionally biased region" description="Low complexity" evidence="6">
    <location>
        <begin position="64"/>
        <end position="74"/>
    </location>
</feature>
<dbReference type="AlphaFoldDB" id="A0A3M7QRV9"/>
<comment type="caution">
    <text evidence="8">The sequence shown here is derived from an EMBL/GenBank/DDBJ whole genome shotgun (WGS) entry which is preliminary data.</text>
</comment>
<dbReference type="PROSITE" id="PS50888">
    <property type="entry name" value="BHLH"/>
    <property type="match status" value="1"/>
</dbReference>
<keyword evidence="9" id="KW-1185">Reference proteome</keyword>
<reference evidence="8 9" key="1">
    <citation type="journal article" date="2018" name="Sci. Rep.">
        <title>Genomic signatures of local adaptation to the degree of environmental predictability in rotifers.</title>
        <authorList>
            <person name="Franch-Gras L."/>
            <person name="Hahn C."/>
            <person name="Garcia-Roger E.M."/>
            <person name="Carmona M.J."/>
            <person name="Serra M."/>
            <person name="Gomez A."/>
        </authorList>
    </citation>
    <scope>NUCLEOTIDE SEQUENCE [LARGE SCALE GENOMIC DNA]</scope>
    <source>
        <strain evidence="8">HYR1</strain>
    </source>
</reference>
<feature type="region of interest" description="Disordered" evidence="6">
    <location>
        <begin position="101"/>
        <end position="129"/>
    </location>
</feature>
<keyword evidence="2" id="KW-0805">Transcription regulation</keyword>
<dbReference type="OrthoDB" id="690068at2759"/>
<keyword evidence="3" id="KW-0804">Transcription</keyword>
<dbReference type="InterPro" id="IPR011598">
    <property type="entry name" value="bHLH_dom"/>
</dbReference>
<dbReference type="PANTHER" id="PTHR46117:SF3">
    <property type="entry name" value="FI24210P1"/>
    <property type="match status" value="1"/>
</dbReference>
<dbReference type="GO" id="GO:0000978">
    <property type="term" value="F:RNA polymerase II cis-regulatory region sequence-specific DNA binding"/>
    <property type="evidence" value="ECO:0007669"/>
    <property type="project" value="TreeGrafter"/>
</dbReference>
<dbReference type="CDD" id="cd11396">
    <property type="entry name" value="bHLHzip_USF"/>
    <property type="match status" value="1"/>
</dbReference>
<dbReference type="Proteomes" id="UP000276133">
    <property type="component" value="Unassembled WGS sequence"/>
</dbReference>
<evidence type="ECO:0000313" key="8">
    <source>
        <dbReference type="EMBL" id="RNA13811.1"/>
    </source>
</evidence>
<keyword evidence="4" id="KW-0539">Nucleus</keyword>
<gene>
    <name evidence="8" type="ORF">BpHYR1_040171</name>
</gene>
<feature type="domain" description="BHLH" evidence="7">
    <location>
        <begin position="120"/>
        <end position="175"/>
    </location>
</feature>
<evidence type="ECO:0000256" key="3">
    <source>
        <dbReference type="ARBA" id="ARBA00023163"/>
    </source>
</evidence>
<organism evidence="8 9">
    <name type="scientific">Brachionus plicatilis</name>
    <name type="common">Marine rotifer</name>
    <name type="synonym">Brachionus muelleri</name>
    <dbReference type="NCBI Taxonomy" id="10195"/>
    <lineage>
        <taxon>Eukaryota</taxon>
        <taxon>Metazoa</taxon>
        <taxon>Spiralia</taxon>
        <taxon>Gnathifera</taxon>
        <taxon>Rotifera</taxon>
        <taxon>Eurotatoria</taxon>
        <taxon>Monogononta</taxon>
        <taxon>Pseudotrocha</taxon>
        <taxon>Ploima</taxon>
        <taxon>Brachionidae</taxon>
        <taxon>Brachionus</taxon>
    </lineage>
</organism>
<evidence type="ECO:0000256" key="5">
    <source>
        <dbReference type="SAM" id="Coils"/>
    </source>
</evidence>
<feature type="region of interest" description="Disordered" evidence="6">
    <location>
        <begin position="48"/>
        <end position="74"/>
    </location>
</feature>
<evidence type="ECO:0000256" key="1">
    <source>
        <dbReference type="ARBA" id="ARBA00004123"/>
    </source>
</evidence>
<accession>A0A3M7QRV9</accession>
<dbReference type="SMART" id="SM00353">
    <property type="entry name" value="HLH"/>
    <property type="match status" value="1"/>
</dbReference>
<evidence type="ECO:0000256" key="4">
    <source>
        <dbReference type="ARBA" id="ARBA00023242"/>
    </source>
</evidence>
<proteinExistence type="predicted"/>
<dbReference type="STRING" id="10195.A0A3M7QRV9"/>